<feature type="compositionally biased region" description="Basic and acidic residues" evidence="1">
    <location>
        <begin position="240"/>
        <end position="249"/>
    </location>
</feature>
<feature type="compositionally biased region" description="Basic and acidic residues" evidence="1">
    <location>
        <begin position="403"/>
        <end position="424"/>
    </location>
</feature>
<reference evidence="2 3" key="1">
    <citation type="journal article" date="2023" name="bioRxiv">
        <title>High-quality genome assemblies of four members of thePodospora anserinaspecies complex.</title>
        <authorList>
            <person name="Ament-Velasquez S.L."/>
            <person name="Vogan A.A."/>
            <person name="Wallerman O."/>
            <person name="Hartmann F."/>
            <person name="Gautier V."/>
            <person name="Silar P."/>
            <person name="Giraud T."/>
            <person name="Johannesson H."/>
        </authorList>
    </citation>
    <scope>NUCLEOTIDE SEQUENCE [LARGE SCALE GENOMIC DNA]</scope>
    <source>
        <strain evidence="2 3">CBS 112042</strain>
    </source>
</reference>
<gene>
    <name evidence="2" type="ORF">QC761_120450</name>
</gene>
<feature type="compositionally biased region" description="Basic and acidic residues" evidence="1">
    <location>
        <begin position="166"/>
        <end position="190"/>
    </location>
</feature>
<comment type="caution">
    <text evidence="2">The sequence shown here is derived from an EMBL/GenBank/DDBJ whole genome shotgun (WGS) entry which is preliminary data.</text>
</comment>
<feature type="compositionally biased region" description="Basic residues" evidence="1">
    <location>
        <begin position="191"/>
        <end position="205"/>
    </location>
</feature>
<evidence type="ECO:0008006" key="4">
    <source>
        <dbReference type="Google" id="ProtNLM"/>
    </source>
</evidence>
<evidence type="ECO:0000313" key="3">
    <source>
        <dbReference type="Proteomes" id="UP001322138"/>
    </source>
</evidence>
<dbReference type="PANTHER" id="PTHR40132:SF1">
    <property type="entry name" value="PRE-MRNA-SPLICING FACTOR 38B"/>
    <property type="match status" value="1"/>
</dbReference>
<feature type="region of interest" description="Disordered" evidence="1">
    <location>
        <begin position="89"/>
        <end position="349"/>
    </location>
</feature>
<dbReference type="Proteomes" id="UP001322138">
    <property type="component" value="Unassembled WGS sequence"/>
</dbReference>
<organism evidence="2 3">
    <name type="scientific">Podospora bellae-mahoneyi</name>
    <dbReference type="NCBI Taxonomy" id="2093777"/>
    <lineage>
        <taxon>Eukaryota</taxon>
        <taxon>Fungi</taxon>
        <taxon>Dikarya</taxon>
        <taxon>Ascomycota</taxon>
        <taxon>Pezizomycotina</taxon>
        <taxon>Sordariomycetes</taxon>
        <taxon>Sordariomycetidae</taxon>
        <taxon>Sordariales</taxon>
        <taxon>Podosporaceae</taxon>
        <taxon>Podospora</taxon>
    </lineage>
</organism>
<proteinExistence type="predicted"/>
<evidence type="ECO:0000256" key="1">
    <source>
        <dbReference type="SAM" id="MobiDB-lite"/>
    </source>
</evidence>
<feature type="compositionally biased region" description="Basic residues" evidence="1">
    <location>
        <begin position="230"/>
        <end position="239"/>
    </location>
</feature>
<dbReference type="GeneID" id="87894812"/>
<feature type="compositionally biased region" description="Basic and acidic residues" evidence="1">
    <location>
        <begin position="206"/>
        <end position="219"/>
    </location>
</feature>
<sequence>MAFVSFSHSGKVEHTANMANDTLLTDDYVAGLLAKEASDASIKYSSVGLEAFRSSKPANKAKPNTNFLGRIIKETANHNKALLAKEAAEAQARLNHHTEVEERKRQRLNPTKSDIRRRQLGAISSILQGRKEGESSHTKSNRDSTKERRSDRKGRHSASTKTEPFQSRESKHGDEKDRERSHRRVDDDTKRSHHQRHERSRSRSPGHRERRERRYRDRSPLSSEPEDNHRHHSRPHGRRSGKDGRDRGSHSHRRHEHDERNEKDQSRSSRHSRPHRHVDEEDSDPLDELIGPAPPSQTSEPPVRVRGRGAGAPRRGAAAMDSRFAKDYDPKNDVPLDDILKQDTSSSNTWDSAVELFRDRQKWKQQGADRLRAAGFTEEQIKKWERGGKESEKDMFDSVKYTKKGEQREWDRGKSHSNSDMDLE</sequence>
<feature type="compositionally biased region" description="Basic and acidic residues" evidence="1">
    <location>
        <begin position="129"/>
        <end position="150"/>
    </location>
</feature>
<feature type="compositionally biased region" description="Basic and acidic residues" evidence="1">
    <location>
        <begin position="256"/>
        <end position="267"/>
    </location>
</feature>
<dbReference type="RefSeq" id="XP_062738580.1">
    <property type="nucleotide sequence ID" value="XM_062875330.1"/>
</dbReference>
<protein>
    <recommendedName>
        <fullName evidence="4">Pre-mRNA-splicing factor 38B</fullName>
    </recommendedName>
</protein>
<keyword evidence="3" id="KW-1185">Reference proteome</keyword>
<feature type="compositionally biased region" description="Basic and acidic residues" evidence="1">
    <location>
        <begin position="384"/>
        <end position="397"/>
    </location>
</feature>
<dbReference type="EMBL" id="JAFFGZ010000001">
    <property type="protein sequence ID" value="KAK4649605.1"/>
    <property type="molecule type" value="Genomic_DNA"/>
</dbReference>
<name>A0ABR0G1Q0_9PEZI</name>
<feature type="compositionally biased region" description="Basic and acidic residues" evidence="1">
    <location>
        <begin position="323"/>
        <end position="341"/>
    </location>
</feature>
<evidence type="ECO:0000313" key="2">
    <source>
        <dbReference type="EMBL" id="KAK4649605.1"/>
    </source>
</evidence>
<feature type="region of interest" description="Disordered" evidence="1">
    <location>
        <begin position="384"/>
        <end position="424"/>
    </location>
</feature>
<dbReference type="PANTHER" id="PTHR40132">
    <property type="entry name" value="PRE-MRNA-SPLICING FACTOR 38B"/>
    <property type="match status" value="1"/>
</dbReference>
<accession>A0ABR0G1Q0</accession>